<evidence type="ECO:0000256" key="1">
    <source>
        <dbReference type="SAM" id="MobiDB-lite"/>
    </source>
</evidence>
<feature type="region of interest" description="Disordered" evidence="1">
    <location>
        <begin position="246"/>
        <end position="279"/>
    </location>
</feature>
<feature type="compositionally biased region" description="Polar residues" evidence="1">
    <location>
        <begin position="73"/>
        <end position="84"/>
    </location>
</feature>
<feature type="region of interest" description="Disordered" evidence="1">
    <location>
        <begin position="59"/>
        <end position="85"/>
    </location>
</feature>
<dbReference type="EMBL" id="JAPZBT010000003">
    <property type="protein sequence ID" value="KAJ5365886.1"/>
    <property type="molecule type" value="Genomic_DNA"/>
</dbReference>
<feature type="compositionally biased region" description="Polar residues" evidence="1">
    <location>
        <begin position="1"/>
        <end position="16"/>
    </location>
</feature>
<dbReference type="AlphaFoldDB" id="A0A9W9RTD6"/>
<sequence>MESDTLTGTRPSSSLPRQEWPRLSPSHASSIAAAGHQTNQRYVVEDQANTYRATALRQLNGSPRPQSRPVRIDNTSQRRSSTLATRPVLVRAYSGDAQERNTRPLAMSARRFLSFSGSRSSAPRPSQSDVIFPSDKDFSIESILQAIEPDIRGTLDSIAEICGRSKLSLSNEYGSHIAPLGEICAPSGAPGSVEQARPSEERRVDDGNAAIVDEEASPIDPARDMHPFSFHRYLETLRQTASMLEQNGTPGQTQRQHPTLSTGMDSESEAVSPISPKTISTPFTREFASRLKHSGRDLLAKNAAAGNREQRSSQMATPAVVSEVHLEATANDGSSSESNILSQPDLGGDGSPAIGNSGPEIIQSLLGWLKWSATIAGPESSPALQSAEGRLRAMLERPGNEGTPSTVA</sequence>
<comment type="caution">
    <text evidence="2">The sequence shown here is derived from an EMBL/GenBank/DDBJ whole genome shotgun (WGS) entry which is preliminary data.</text>
</comment>
<accession>A0A9W9RTD6</accession>
<dbReference type="Proteomes" id="UP001147752">
    <property type="component" value="Unassembled WGS sequence"/>
</dbReference>
<protein>
    <submittedName>
        <fullName evidence="2">Uncharacterized protein</fullName>
    </submittedName>
</protein>
<reference evidence="2" key="2">
    <citation type="journal article" date="2023" name="IMA Fungus">
        <title>Comparative genomic study of the Penicillium genus elucidates a diverse pangenome and 15 lateral gene transfer events.</title>
        <authorList>
            <person name="Petersen C."/>
            <person name="Sorensen T."/>
            <person name="Nielsen M.R."/>
            <person name="Sondergaard T.E."/>
            <person name="Sorensen J.L."/>
            <person name="Fitzpatrick D.A."/>
            <person name="Frisvad J.C."/>
            <person name="Nielsen K.L."/>
        </authorList>
    </citation>
    <scope>NUCLEOTIDE SEQUENCE</scope>
    <source>
        <strain evidence="2">IBT 3081</strain>
    </source>
</reference>
<feature type="region of interest" description="Disordered" evidence="1">
    <location>
        <begin position="378"/>
        <end position="408"/>
    </location>
</feature>
<feature type="region of interest" description="Disordered" evidence="1">
    <location>
        <begin position="329"/>
        <end position="355"/>
    </location>
</feature>
<dbReference type="OrthoDB" id="5339332at2759"/>
<feature type="compositionally biased region" description="Basic and acidic residues" evidence="1">
    <location>
        <begin position="389"/>
        <end position="399"/>
    </location>
</feature>
<reference evidence="2" key="1">
    <citation type="submission" date="2022-12" db="EMBL/GenBank/DDBJ databases">
        <authorList>
            <person name="Petersen C."/>
        </authorList>
    </citation>
    <scope>NUCLEOTIDE SEQUENCE</scope>
    <source>
        <strain evidence="2">IBT 3081</strain>
    </source>
</reference>
<gene>
    <name evidence="2" type="ORF">N7517_008772</name>
</gene>
<feature type="compositionally biased region" description="Polar residues" evidence="1">
    <location>
        <begin position="246"/>
        <end position="265"/>
    </location>
</feature>
<evidence type="ECO:0000313" key="3">
    <source>
        <dbReference type="Proteomes" id="UP001147752"/>
    </source>
</evidence>
<evidence type="ECO:0000313" key="2">
    <source>
        <dbReference type="EMBL" id="KAJ5365886.1"/>
    </source>
</evidence>
<keyword evidence="3" id="KW-1185">Reference proteome</keyword>
<dbReference type="RefSeq" id="XP_056577352.1">
    <property type="nucleotide sequence ID" value="XM_056726501.1"/>
</dbReference>
<name>A0A9W9RTD6_9EURO</name>
<proteinExistence type="predicted"/>
<organism evidence="2 3">
    <name type="scientific">Penicillium concentricum</name>
    <dbReference type="NCBI Taxonomy" id="293559"/>
    <lineage>
        <taxon>Eukaryota</taxon>
        <taxon>Fungi</taxon>
        <taxon>Dikarya</taxon>
        <taxon>Ascomycota</taxon>
        <taxon>Pezizomycotina</taxon>
        <taxon>Eurotiomycetes</taxon>
        <taxon>Eurotiomycetidae</taxon>
        <taxon>Eurotiales</taxon>
        <taxon>Aspergillaceae</taxon>
        <taxon>Penicillium</taxon>
    </lineage>
</organism>
<feature type="compositionally biased region" description="Polar residues" evidence="1">
    <location>
        <begin position="331"/>
        <end position="342"/>
    </location>
</feature>
<dbReference type="GeneID" id="81465684"/>
<feature type="region of interest" description="Disordered" evidence="1">
    <location>
        <begin position="1"/>
        <end position="39"/>
    </location>
</feature>